<dbReference type="Proteomes" id="UP000001460">
    <property type="component" value="Unassembled WGS sequence"/>
</dbReference>
<dbReference type="GeneID" id="6995995"/>
<protein>
    <submittedName>
        <fullName evidence="1">Uncharacterized protein</fullName>
    </submittedName>
</protein>
<dbReference type="OrthoDB" id="377733at2759"/>
<evidence type="ECO:0000313" key="1">
    <source>
        <dbReference type="EMBL" id="EEA06288.1"/>
    </source>
</evidence>
<dbReference type="RefSeq" id="XP_002140637.1">
    <property type="nucleotide sequence ID" value="XM_002140601.1"/>
</dbReference>
<gene>
    <name evidence="1" type="ORF">CMU_007790</name>
</gene>
<dbReference type="EMBL" id="DS989729">
    <property type="protein sequence ID" value="EEA06288.1"/>
    <property type="molecule type" value="Genomic_DNA"/>
</dbReference>
<reference evidence="1" key="1">
    <citation type="submission" date="2008-06" db="EMBL/GenBank/DDBJ databases">
        <authorList>
            <person name="Lorenzi H."/>
            <person name="Inman J."/>
            <person name="Miller J."/>
            <person name="Schobel S."/>
            <person name="Amedeo P."/>
            <person name="Caler E.V."/>
            <person name="da Silva J."/>
        </authorList>
    </citation>
    <scope>NUCLEOTIDE SEQUENCE [LARGE SCALE GENOMIC DNA]</scope>
    <source>
        <strain evidence="1">RN66</strain>
    </source>
</reference>
<organism evidence="1 2">
    <name type="scientific">Cryptosporidium muris (strain RN66)</name>
    <dbReference type="NCBI Taxonomy" id="441375"/>
    <lineage>
        <taxon>Eukaryota</taxon>
        <taxon>Sar</taxon>
        <taxon>Alveolata</taxon>
        <taxon>Apicomplexa</taxon>
        <taxon>Conoidasida</taxon>
        <taxon>Coccidia</taxon>
        <taxon>Eucoccidiorida</taxon>
        <taxon>Eimeriorina</taxon>
        <taxon>Cryptosporidiidae</taxon>
        <taxon>Cryptosporidium</taxon>
    </lineage>
</organism>
<accession>B6ADJ7</accession>
<proteinExistence type="predicted"/>
<keyword evidence="2" id="KW-1185">Reference proteome</keyword>
<evidence type="ECO:0000313" key="2">
    <source>
        <dbReference type="Proteomes" id="UP000001460"/>
    </source>
</evidence>
<name>B6ADJ7_CRYMR</name>
<dbReference type="AlphaFoldDB" id="B6ADJ7"/>
<dbReference type="VEuPathDB" id="CryptoDB:CMU_007790"/>
<sequence>MFLQQNDYVSLLWKPLLCSEENYNSLKIALLILTKMLYESNINFTIRVAYPLRYRSDGTQLLIMKKVNYQSTSPDELAILEATRLLGIEFWKHHLDKLEIILTTHQARLAGLGQKLYNEYYQTLLDM</sequence>